<feature type="region of interest" description="Disordered" evidence="1">
    <location>
        <begin position="1075"/>
        <end position="1113"/>
    </location>
</feature>
<reference evidence="2" key="1">
    <citation type="submission" date="2015-07" db="EMBL/GenBank/DDBJ databases">
        <title>Transcriptome Assembly of Anthurium amnicola.</title>
        <authorList>
            <person name="Suzuki J."/>
        </authorList>
    </citation>
    <scope>NUCLEOTIDE SEQUENCE</scope>
</reference>
<feature type="compositionally biased region" description="Polar residues" evidence="1">
    <location>
        <begin position="1674"/>
        <end position="1683"/>
    </location>
</feature>
<organism evidence="2">
    <name type="scientific">Anthurium amnicola</name>
    <dbReference type="NCBI Taxonomy" id="1678845"/>
    <lineage>
        <taxon>Eukaryota</taxon>
        <taxon>Viridiplantae</taxon>
        <taxon>Streptophyta</taxon>
        <taxon>Embryophyta</taxon>
        <taxon>Tracheophyta</taxon>
        <taxon>Spermatophyta</taxon>
        <taxon>Magnoliopsida</taxon>
        <taxon>Liliopsida</taxon>
        <taxon>Araceae</taxon>
        <taxon>Pothoideae</taxon>
        <taxon>Potheae</taxon>
        <taxon>Anthurium</taxon>
    </lineage>
</organism>
<feature type="region of interest" description="Disordered" evidence="1">
    <location>
        <begin position="789"/>
        <end position="855"/>
    </location>
</feature>
<feature type="region of interest" description="Disordered" evidence="1">
    <location>
        <begin position="1"/>
        <end position="28"/>
    </location>
</feature>
<feature type="region of interest" description="Disordered" evidence="1">
    <location>
        <begin position="1204"/>
        <end position="1238"/>
    </location>
</feature>
<feature type="compositionally biased region" description="Basic and acidic residues" evidence="1">
    <location>
        <begin position="701"/>
        <end position="715"/>
    </location>
</feature>
<name>A0A1D1YZ41_9ARAE</name>
<evidence type="ECO:0000313" key="2">
    <source>
        <dbReference type="EMBL" id="JAT59901.1"/>
    </source>
</evidence>
<feature type="region of interest" description="Disordered" evidence="1">
    <location>
        <begin position="1029"/>
        <end position="1053"/>
    </location>
</feature>
<feature type="non-terminal residue" evidence="2">
    <location>
        <position position="1785"/>
    </location>
</feature>
<feature type="region of interest" description="Disordered" evidence="1">
    <location>
        <begin position="1666"/>
        <end position="1768"/>
    </location>
</feature>
<feature type="compositionally biased region" description="Basic and acidic residues" evidence="1">
    <location>
        <begin position="1684"/>
        <end position="1710"/>
    </location>
</feature>
<proteinExistence type="predicted"/>
<sequence>MATQGEASEAVSEKPIQEETVELSGGQCSAPLQLLKESSENSLDVEEMAEVGDENSMDCGALIRTVKCSIVQDSSEGNKIVHSIDLGNLDYSEGETFTEPPSAVQTSLVEISKYPDAGLDEKPFEIGEHMLRKETFLQKDQMGEREQKDETTKEELSSEAKEKDTCDATTIRQRSEEWNSENECTKIHENAHAGVLVVESSLQEGKNTENGSKRVHLERDRQNVEIVSKSEYVSIMHDVKCASPTIFQAIHEINEKEQESIDSKRIAESRVANNDGKYITESDGVTSLEKIEMGTDTNNAEPNEAGDRKSLTENEEIITTECPHVTTEKQALEEQLYIEENEKEKYVYSVSDKHILESTSACNKTEAKLNEHPNDAWFKVVAEIIETSNRTNDENLEASFLKLTSAGTNFTKEQAEEKPKKHIDVLLEGPRIEAIDEKRKSGEEQEILVMNSDLPSVKEAIEETSLQRYEGEKNSMKFPGLDLEDHEGEYGENENKSKEQEKEHIVQMTCPDNTSVVQESGLTAEQLMRDEGKNLQDYSCVASEDISPIPFETVKDQDNAAQEREEKGDTSVHESSALQELLDKSVKNDMRPYETDKASDMDLEKNTETGNTITIKKIESESCNEENDTKEQLSAHVISVKQEHEDCNILEDGNQGKESSSGQMRMKTEDTCTGVTEKNKNLHENEEQHDEHRNISNFIVSHDENIQGDENKTKDTEEESIQTDDAVQQIEKISEKEEMSDGLKSKPVLQANDENITNVDCEDEKVEEALYQASEGQCPEAIEAYQQSLQSDKYTDAGTKKASHLVSEPPEDLQGSQHSPEVALQNYESQRHEVQELSNSQPEEKTSESTEVSKIEEEKFVHTTLLTVNMPDETFQNDETVDECEATFWRPGENESASVTHLTEVEHEEYHEASSMVSKHAAGSTNEDSQNLSCSGTELYVEDISEDKELDVETPKSEDRHLCTDHKLDLDKKDTETTDAGKTSEKVIVQGGDIVVPHENLFFNKNQGIRTLAGDEILKEGTADARKFEASSSAQSTKEKCVLNEEEENEKLAATSEMIQEEDQFQKVMDLHKDSQVKESDKLKEKVDEQIPDDQENKRANDPKDENITQEKDLHRSIAILPITCESVKEKLDEEVDIMQKEASRSDTEEAINETTNIHMITETKCENIENPDESLFLHHDDDVTTDRQSTENDTTNYDANIDKSALSSSIIEQKENKNKDGEHIHEEKEDDSRERNVEMSSVGAAEMQVNDKIGDRKYVESAVPEYGWTDETAAETNIQVLEASKANYMKMLTEKDPEEVPQKNESSTNKLEKSSFAATKELEMATEKEHNKYVQEGPFVKQERSFQEEVRVDRNLERLVTDMNPRDQIEKMVDHVELDKAEETKTVYESDLHDKVRNLPIIQQLATLAMNIDVDPMNAANIAKREEKTDDVTRENEKYRRDLECEKDMNDKVTYETGVAAIKNSALSASQTTEEKIAKKVVLPVEAQIQSKKLETSESRDDKKLEEEGTNKEVSASISQQNLLEEERVENVHVLTSMEGPEIVAIEEAREKQENSYTTIEEHSNTLSKVLEMHAEDVNSEKQIINKVASKDIYIISTGQLMLEQSFEQAEIEDKPNEEACDKPRDVGIVNKKGQEFLKMSIPNEKVESDWIPVVQDLKEATDKEYAKDTTLEPETQITKISSQEDQHNGQSSEHGREDIEDKKEERTMILESMETLVPNGQSDEQTGQLSMEQTNPNERAQLVEQKTQNGNVKLNSETMGNVTNEDKEMEVCSLSILSAPAEQ</sequence>
<feature type="compositionally biased region" description="Basic and acidic residues" evidence="1">
    <location>
        <begin position="553"/>
        <end position="572"/>
    </location>
</feature>
<feature type="region of interest" description="Disordered" evidence="1">
    <location>
        <begin position="135"/>
        <end position="179"/>
    </location>
</feature>
<protein>
    <submittedName>
        <fullName evidence="2">Uncharacterized protein</fullName>
    </submittedName>
</protein>
<feature type="region of interest" description="Disordered" evidence="1">
    <location>
        <begin position="549"/>
        <end position="607"/>
    </location>
</feature>
<feature type="region of interest" description="Disordered" evidence="1">
    <location>
        <begin position="1493"/>
        <end position="1523"/>
    </location>
</feature>
<gene>
    <name evidence="2" type="ORF">g.116388</name>
</gene>
<feature type="compositionally biased region" description="Basic and acidic residues" evidence="1">
    <location>
        <begin position="581"/>
        <end position="607"/>
    </location>
</feature>
<feature type="compositionally biased region" description="Basic and acidic residues" evidence="1">
    <location>
        <begin position="732"/>
        <end position="744"/>
    </location>
</feature>
<feature type="compositionally biased region" description="Basic and acidic residues" evidence="1">
    <location>
        <begin position="135"/>
        <end position="166"/>
    </location>
</feature>
<feature type="compositionally biased region" description="Basic and acidic residues" evidence="1">
    <location>
        <begin position="1213"/>
        <end position="1238"/>
    </location>
</feature>
<feature type="compositionally biased region" description="Polar residues" evidence="1">
    <location>
        <begin position="1720"/>
        <end position="1765"/>
    </location>
</feature>
<feature type="compositionally biased region" description="Basic and acidic residues" evidence="1">
    <location>
        <begin position="842"/>
        <end position="855"/>
    </location>
</feature>
<feature type="region of interest" description="Disordered" evidence="1">
    <location>
        <begin position="644"/>
        <end position="761"/>
    </location>
</feature>
<accession>A0A1D1YZ41</accession>
<evidence type="ECO:0000256" key="1">
    <source>
        <dbReference type="SAM" id="MobiDB-lite"/>
    </source>
</evidence>
<feature type="region of interest" description="Disordered" evidence="1">
    <location>
        <begin position="1296"/>
        <end position="1317"/>
    </location>
</feature>
<feature type="compositionally biased region" description="Polar residues" evidence="1">
    <location>
        <begin position="1513"/>
        <end position="1523"/>
    </location>
</feature>
<dbReference type="EMBL" id="GDJX01008035">
    <property type="protein sequence ID" value="JAT59901.1"/>
    <property type="molecule type" value="Transcribed_RNA"/>
</dbReference>
<feature type="compositionally biased region" description="Basic and acidic residues" evidence="1">
    <location>
        <begin position="1493"/>
        <end position="1512"/>
    </location>
</feature>
<feature type="compositionally biased region" description="Basic and acidic residues" evidence="1">
    <location>
        <begin position="677"/>
        <end position="694"/>
    </location>
</feature>